<evidence type="ECO:0000259" key="8">
    <source>
        <dbReference type="Pfam" id="PF20467"/>
    </source>
</evidence>
<dbReference type="SUPFAM" id="SSF53335">
    <property type="entry name" value="S-adenosyl-L-methionine-dependent methyltransferases"/>
    <property type="match status" value="1"/>
</dbReference>
<dbReference type="EMBL" id="CP064954">
    <property type="protein sequence ID" value="QPK79643.1"/>
    <property type="molecule type" value="Genomic_DNA"/>
</dbReference>
<feature type="domain" description="MmeI-like DNA-methyltransferase" evidence="9">
    <location>
        <begin position="327"/>
        <end position="588"/>
    </location>
</feature>
<dbReference type="Pfam" id="PF20464">
    <property type="entry name" value="MmeI_N"/>
    <property type="match status" value="1"/>
</dbReference>
<evidence type="ECO:0000259" key="9">
    <source>
        <dbReference type="Pfam" id="PF20473"/>
    </source>
</evidence>
<dbReference type="Proteomes" id="UP000594681">
    <property type="component" value="Chromosome"/>
</dbReference>
<gene>
    <name evidence="10" type="ORF">G7Y31_02750</name>
</gene>
<dbReference type="RefSeq" id="WP_165008420.1">
    <property type="nucleotide sequence ID" value="NZ_CP064954.1"/>
</dbReference>
<feature type="domain" description="MmeI-like C-terminal" evidence="8">
    <location>
        <begin position="812"/>
        <end position="889"/>
    </location>
</feature>
<evidence type="ECO:0000256" key="1">
    <source>
        <dbReference type="ARBA" id="ARBA00011900"/>
    </source>
</evidence>
<organism evidence="10 11">
    <name type="scientific">Corynebacterium lizhenjunii</name>
    <dbReference type="NCBI Taxonomy" id="2709394"/>
    <lineage>
        <taxon>Bacteria</taxon>
        <taxon>Bacillati</taxon>
        <taxon>Actinomycetota</taxon>
        <taxon>Actinomycetes</taxon>
        <taxon>Mycobacteriales</taxon>
        <taxon>Corynebacteriaceae</taxon>
        <taxon>Corynebacterium</taxon>
    </lineage>
</organism>
<dbReference type="Pfam" id="PF20473">
    <property type="entry name" value="MmeI_Mtase"/>
    <property type="match status" value="1"/>
</dbReference>
<evidence type="ECO:0000313" key="11">
    <source>
        <dbReference type="Proteomes" id="UP000594681"/>
    </source>
</evidence>
<evidence type="ECO:0000313" key="10">
    <source>
        <dbReference type="EMBL" id="QPK79643.1"/>
    </source>
</evidence>
<dbReference type="EC" id="2.1.1.72" evidence="1"/>
<dbReference type="GO" id="GO:0032259">
    <property type="term" value="P:methylation"/>
    <property type="evidence" value="ECO:0007669"/>
    <property type="project" value="UniProtKB-KW"/>
</dbReference>
<dbReference type="REBASE" id="469501">
    <property type="entry name" value="CspZJ599ORF2750P"/>
</dbReference>
<keyword evidence="11" id="KW-1185">Reference proteome</keyword>
<feature type="domain" description="MmeI-like N-terminal" evidence="5">
    <location>
        <begin position="5"/>
        <end position="161"/>
    </location>
</feature>
<dbReference type="InterPro" id="IPR046820">
    <property type="entry name" value="MmeI_TRD"/>
</dbReference>
<dbReference type="InterPro" id="IPR046817">
    <property type="entry name" value="MmeI_N"/>
</dbReference>
<evidence type="ECO:0000256" key="4">
    <source>
        <dbReference type="ARBA" id="ARBA00047942"/>
    </source>
</evidence>
<dbReference type="KEGG" id="cliz:G7Y31_02750"/>
<dbReference type="Pfam" id="PF20465">
    <property type="entry name" value="MmeI_hel"/>
    <property type="match status" value="1"/>
</dbReference>
<evidence type="ECO:0000259" key="7">
    <source>
        <dbReference type="Pfam" id="PF20466"/>
    </source>
</evidence>
<evidence type="ECO:0000256" key="3">
    <source>
        <dbReference type="ARBA" id="ARBA00022679"/>
    </source>
</evidence>
<keyword evidence="3 10" id="KW-0808">Transferase</keyword>
<comment type="catalytic activity">
    <reaction evidence="4">
        <text>a 2'-deoxyadenosine in DNA + S-adenosyl-L-methionine = an N(6)-methyl-2'-deoxyadenosine in DNA + S-adenosyl-L-homocysteine + H(+)</text>
        <dbReference type="Rhea" id="RHEA:15197"/>
        <dbReference type="Rhea" id="RHEA-COMP:12418"/>
        <dbReference type="Rhea" id="RHEA-COMP:12419"/>
        <dbReference type="ChEBI" id="CHEBI:15378"/>
        <dbReference type="ChEBI" id="CHEBI:57856"/>
        <dbReference type="ChEBI" id="CHEBI:59789"/>
        <dbReference type="ChEBI" id="CHEBI:90615"/>
        <dbReference type="ChEBI" id="CHEBI:90616"/>
        <dbReference type="EC" id="2.1.1.72"/>
    </reaction>
</comment>
<dbReference type="AlphaFoldDB" id="A0A7T0KF47"/>
<accession>A0A7T0KF47</accession>
<dbReference type="Gene3D" id="3.40.50.150">
    <property type="entry name" value="Vaccinia Virus protein VP39"/>
    <property type="match status" value="1"/>
</dbReference>
<evidence type="ECO:0000259" key="6">
    <source>
        <dbReference type="Pfam" id="PF20465"/>
    </source>
</evidence>
<dbReference type="InterPro" id="IPR046818">
    <property type="entry name" value="MmeI_C"/>
</dbReference>
<dbReference type="PANTHER" id="PTHR33841">
    <property type="entry name" value="DNA METHYLTRANSFERASE YEEA-RELATED"/>
    <property type="match status" value="1"/>
</dbReference>
<reference evidence="10 11" key="1">
    <citation type="submission" date="2020-11" db="EMBL/GenBank/DDBJ databases">
        <title>Corynebacterium sp. ZJ-599.</title>
        <authorList>
            <person name="Zhou J."/>
        </authorList>
    </citation>
    <scope>NUCLEOTIDE SEQUENCE [LARGE SCALE GENOMIC DNA]</scope>
    <source>
        <strain evidence="10 11">ZJ-599</strain>
    </source>
</reference>
<proteinExistence type="predicted"/>
<dbReference type="PANTHER" id="PTHR33841:SF1">
    <property type="entry name" value="DNA METHYLTRANSFERASE A"/>
    <property type="match status" value="1"/>
</dbReference>
<evidence type="ECO:0000259" key="5">
    <source>
        <dbReference type="Pfam" id="PF20464"/>
    </source>
</evidence>
<dbReference type="InterPro" id="IPR046819">
    <property type="entry name" value="MmeI_hel"/>
</dbReference>
<feature type="domain" description="MmeI-like target recognition" evidence="7">
    <location>
        <begin position="606"/>
        <end position="810"/>
    </location>
</feature>
<protein>
    <recommendedName>
        <fullName evidence="1">site-specific DNA-methyltransferase (adenine-specific)</fullName>
        <ecNumber evidence="1">2.1.1.72</ecNumber>
    </recommendedName>
</protein>
<dbReference type="InterPro" id="IPR050953">
    <property type="entry name" value="N4_N6_ade-DNA_methylase"/>
</dbReference>
<keyword evidence="2 10" id="KW-0489">Methyltransferase</keyword>
<dbReference type="Pfam" id="PF20466">
    <property type="entry name" value="MmeI_TRD"/>
    <property type="match status" value="1"/>
</dbReference>
<feature type="domain" description="MmeI-like helicase spacer" evidence="6">
    <location>
        <begin position="175"/>
        <end position="250"/>
    </location>
</feature>
<sequence length="905" mass="102645">MARLNLKAIEERIKPLAGREAYDKQFIFDLLLAYGRSKSSITRLRTGSLNVAEHPETEVAQKNIVYFRYTQGDLLAELEELRLSPLVTKFTPRFVIVSDYVQLIAYDTKTAENRTFNLREIDQHFTFFLPWAGMEKAQYTAESHADVKAAEKMGKLFDELASANPGLLDNPDNRHGLNVFFTRLLFCYFAEDTGIFTQNQFTNAVGSHTLEDGSDTAEFIRDLFAALDEADPARKPAHLADFPYVNGRLFRTDSALTVPRFSAKAREMLIELGRQIWLDINPDIFGSMFQAIVTPGKRSNLGQHYTSVPNILKTIEPLFLDGLREEFENAYDNPKKLEALLVRIGRIKVFDPACGSGNFLVIAYKELRRLEHSILQRQAELEGTVKLFDKSRINIENFFGIEIDDFAVEVAILSLWIAKHQMNQELKKLFGVEIPLIPLKETGHIHAGNATRIDWNDVCPNNGTDEIYLIGNPPYVGSSMQTAEQKEDFVHVFNATKYPKKLDYIALWFIKGADYITDSAAELAFVSTNSITQGEQVGMLWPSIFAHGVHIHFAHTSFKWENNAKGAAGVTVVVVGLSTSTNTERFIFNEDLKNAVNHINGYLTDAPDVFIASPSKPLAKQLPPMTYGSKSTDGGGLSFDVHEKEQFVTSWPDGAPFIKKYMGAQEFIKGIDRFCLWITDESVADAKQVKGIVQRLKIVERMRLESKKLATQERARTPYRFAEARYKPTDSIIVPSVSSERREYIPMGFLGPDTVISNLAFAVYDAEPWLFGLLTSRMHMVWTRAVAGQLGTSLRYSNTIVYNNFPVRELTDTEKQELTQKALRILDVREYHCEKTPAQLYDPDLMPDNLREAHWGVDKFVDSLYSDRGFETDEDRLSTLFAMYERMTAAEDAAQPKKRTRKKKS</sequence>
<dbReference type="GO" id="GO:0009007">
    <property type="term" value="F:site-specific DNA-methyltransferase (adenine-specific) activity"/>
    <property type="evidence" value="ECO:0007669"/>
    <property type="project" value="UniProtKB-EC"/>
</dbReference>
<dbReference type="InterPro" id="IPR029063">
    <property type="entry name" value="SAM-dependent_MTases_sf"/>
</dbReference>
<evidence type="ECO:0000256" key="2">
    <source>
        <dbReference type="ARBA" id="ARBA00022603"/>
    </source>
</evidence>
<dbReference type="Pfam" id="PF20467">
    <property type="entry name" value="MmeI_C"/>
    <property type="match status" value="1"/>
</dbReference>
<name>A0A7T0KF47_9CORY</name>
<dbReference type="InterPro" id="IPR046816">
    <property type="entry name" value="MmeI_Mtase"/>
</dbReference>